<gene>
    <name evidence="11" type="ORF">AN481_05005</name>
</gene>
<evidence type="ECO:0000256" key="2">
    <source>
        <dbReference type="ARBA" id="ARBA00004056"/>
    </source>
</evidence>
<proteinExistence type="inferred from homology"/>
<protein>
    <recommendedName>
        <fullName evidence="7">N-(2-amino-2-carboxyethyl)-L-glutamate synthase</fullName>
        <ecNumber evidence="6">2.5.1.140</ecNumber>
    </recommendedName>
</protein>
<dbReference type="PANTHER" id="PTHR10314">
    <property type="entry name" value="CYSTATHIONINE BETA-SYNTHASE"/>
    <property type="match status" value="1"/>
</dbReference>
<evidence type="ECO:0000256" key="5">
    <source>
        <dbReference type="ARBA" id="ARBA00011738"/>
    </source>
</evidence>
<evidence type="ECO:0000256" key="7">
    <source>
        <dbReference type="ARBA" id="ARBA00016985"/>
    </source>
</evidence>
<evidence type="ECO:0000256" key="6">
    <source>
        <dbReference type="ARBA" id="ARBA00012331"/>
    </source>
</evidence>
<evidence type="ECO:0000259" key="10">
    <source>
        <dbReference type="Pfam" id="PF00291"/>
    </source>
</evidence>
<comment type="pathway">
    <text evidence="3">Siderophore biosynthesis.</text>
</comment>
<sequence>MIHESVASSIGETPLVFLSRLFPYKNIKVIAKLEFLNPGGSIKDRPARFIIEQGLQDGSISRKTHLIESTSGNLGIALAMLARIHELKFTCVVDPKISTVNLQMLKLLGANIEMVDTPDNQGGYLQSRIKRVQELLKTIPQSYWINQYANELNWQAHYYGTGAEIVSSLDHPIDCLIIATSTTGTLLGVSKRLRQEFPNLRVFAVDAVGSVIFGAQPGAREIPGIGASRVPELSSQLEVDEVIYVNDRESALGCRALLEHEGIFAGGSSGSVIAAIQKLIPTLPSSYRVLTILPDRGERYLNSVYDDNWLMQLPKPLTTAKLPDMITQMV</sequence>
<comment type="function">
    <text evidence="2">Catalyzes the synthesis of N-((2S)-2-amino-2-carboxyethyl)-L-glutamate (ACEGA) from O-phospho-L-serine and L-glutamate. Involved in the biosynthesis of L-2,3-diaminopropionic acid (L-Dap), a precursor of staphyloferrin B and antibiotics.</text>
</comment>
<dbReference type="Pfam" id="PF00291">
    <property type="entry name" value="PALP"/>
    <property type="match status" value="1"/>
</dbReference>
<dbReference type="GO" id="GO:0016765">
    <property type="term" value="F:transferase activity, transferring alkyl or aryl (other than methyl) groups"/>
    <property type="evidence" value="ECO:0007669"/>
    <property type="project" value="UniProtKB-ARBA"/>
</dbReference>
<evidence type="ECO:0000313" key="11">
    <source>
        <dbReference type="EMBL" id="OBQ26448.1"/>
    </source>
</evidence>
<dbReference type="InterPro" id="IPR050214">
    <property type="entry name" value="Cys_Synth/Cystath_Beta-Synth"/>
</dbReference>
<dbReference type="AlphaFoldDB" id="A0A1B7VZK2"/>
<dbReference type="EMBL" id="LJOY01000011">
    <property type="protein sequence ID" value="OBQ26448.1"/>
    <property type="molecule type" value="Genomic_DNA"/>
</dbReference>
<reference evidence="11 12" key="1">
    <citation type="submission" date="2015-09" db="EMBL/GenBank/DDBJ databases">
        <title>Whole genome shotgun sequence assembly of Aphanizomenon flos-aquae UKL13.</title>
        <authorList>
            <person name="Driscoll C."/>
        </authorList>
    </citation>
    <scope>NUCLEOTIDE SEQUENCE [LARGE SCALE GENOMIC DNA]</scope>
    <source>
        <strain evidence="11">MDT13</strain>
    </source>
</reference>
<name>A0A1B7VZK2_APHFL</name>
<accession>A0A1B7VZK2</accession>
<dbReference type="PATRIC" id="fig|1710894.3.peg.1991"/>
<evidence type="ECO:0000256" key="4">
    <source>
        <dbReference type="ARBA" id="ARBA00008519"/>
    </source>
</evidence>
<dbReference type="InterPro" id="IPR036052">
    <property type="entry name" value="TrpB-like_PALP_sf"/>
</dbReference>
<organism evidence="11 12">
    <name type="scientific">Aphanizomenon flos-aquae LD13</name>
    <dbReference type="NCBI Taxonomy" id="1710894"/>
    <lineage>
        <taxon>Bacteria</taxon>
        <taxon>Bacillati</taxon>
        <taxon>Cyanobacteriota</taxon>
        <taxon>Cyanophyceae</taxon>
        <taxon>Nostocales</taxon>
        <taxon>Aphanizomenonaceae</taxon>
        <taxon>Aphanizomenon</taxon>
    </lineage>
</organism>
<keyword evidence="9" id="KW-0663">Pyridoxal phosphate</keyword>
<comment type="similarity">
    <text evidence="4">Belongs to the cysteine synthase/cystathionine beta-synthase family. SbnA subfamily.</text>
</comment>
<evidence type="ECO:0000256" key="9">
    <source>
        <dbReference type="ARBA" id="ARBA00022898"/>
    </source>
</evidence>
<evidence type="ECO:0000256" key="8">
    <source>
        <dbReference type="ARBA" id="ARBA00022679"/>
    </source>
</evidence>
<dbReference type="NCBIfam" id="TIGR03945">
    <property type="entry name" value="PLP_SbnA_fam"/>
    <property type="match status" value="1"/>
</dbReference>
<evidence type="ECO:0000256" key="3">
    <source>
        <dbReference type="ARBA" id="ARBA00004924"/>
    </source>
</evidence>
<dbReference type="EC" id="2.5.1.140" evidence="6"/>
<dbReference type="InterPro" id="IPR023927">
    <property type="entry name" value="SbnA"/>
</dbReference>
<comment type="subunit">
    <text evidence="5">Homodimer.</text>
</comment>
<dbReference type="Gene3D" id="3.40.50.1100">
    <property type="match status" value="2"/>
</dbReference>
<dbReference type="CDD" id="cd01561">
    <property type="entry name" value="CBS_like"/>
    <property type="match status" value="1"/>
</dbReference>
<evidence type="ECO:0000256" key="1">
    <source>
        <dbReference type="ARBA" id="ARBA00001933"/>
    </source>
</evidence>
<comment type="caution">
    <text evidence="11">The sequence shown here is derived from an EMBL/GenBank/DDBJ whole genome shotgun (WGS) entry which is preliminary data.</text>
</comment>
<evidence type="ECO:0000313" key="12">
    <source>
        <dbReference type="Proteomes" id="UP000092382"/>
    </source>
</evidence>
<dbReference type="SUPFAM" id="SSF53686">
    <property type="entry name" value="Tryptophan synthase beta subunit-like PLP-dependent enzymes"/>
    <property type="match status" value="1"/>
</dbReference>
<dbReference type="Proteomes" id="UP000092382">
    <property type="component" value="Unassembled WGS sequence"/>
</dbReference>
<dbReference type="InterPro" id="IPR001926">
    <property type="entry name" value="TrpB-like_PALP"/>
</dbReference>
<dbReference type="InterPro" id="IPR001216">
    <property type="entry name" value="P-phosphate_BS"/>
</dbReference>
<keyword evidence="8" id="KW-0808">Transferase</keyword>
<feature type="domain" description="Tryptophan synthase beta chain-like PALP" evidence="10">
    <location>
        <begin position="8"/>
        <end position="295"/>
    </location>
</feature>
<dbReference type="PROSITE" id="PS00901">
    <property type="entry name" value="CYS_SYNTHASE"/>
    <property type="match status" value="1"/>
</dbReference>
<comment type="cofactor">
    <cofactor evidence="1">
        <name>pyridoxal 5'-phosphate</name>
        <dbReference type="ChEBI" id="CHEBI:597326"/>
    </cofactor>
</comment>
<dbReference type="GO" id="GO:0006535">
    <property type="term" value="P:cysteine biosynthetic process from serine"/>
    <property type="evidence" value="ECO:0007669"/>
    <property type="project" value="InterPro"/>
</dbReference>